<dbReference type="SUPFAM" id="SSF55031">
    <property type="entry name" value="Bacterial exopeptidase dimerisation domain"/>
    <property type="match status" value="1"/>
</dbReference>
<dbReference type="InterPro" id="IPR036264">
    <property type="entry name" value="Bact_exopeptidase_dim_dom"/>
</dbReference>
<feature type="domain" description="Peptidase M20 dimerisation" evidence="2">
    <location>
        <begin position="273"/>
        <end position="361"/>
    </location>
</feature>
<dbReference type="Gene3D" id="3.40.630.10">
    <property type="entry name" value="Zn peptidases"/>
    <property type="match status" value="1"/>
</dbReference>
<evidence type="ECO:0000256" key="1">
    <source>
        <dbReference type="ARBA" id="ARBA00006247"/>
    </source>
</evidence>
<dbReference type="InterPro" id="IPR011650">
    <property type="entry name" value="Peptidase_M20_dimer"/>
</dbReference>
<dbReference type="InterPro" id="IPR052030">
    <property type="entry name" value="Peptidase_M20/M20A_hydrolases"/>
</dbReference>
<dbReference type="InterPro" id="IPR002933">
    <property type="entry name" value="Peptidase_M20"/>
</dbReference>
<dbReference type="Proteomes" id="UP000736335">
    <property type="component" value="Unassembled WGS sequence"/>
</dbReference>
<dbReference type="SUPFAM" id="SSF53187">
    <property type="entry name" value="Zn-dependent exopeptidases"/>
    <property type="match status" value="1"/>
</dbReference>
<dbReference type="Gene3D" id="3.30.70.360">
    <property type="match status" value="1"/>
</dbReference>
<dbReference type="GO" id="GO:0016805">
    <property type="term" value="F:dipeptidase activity"/>
    <property type="evidence" value="ECO:0007669"/>
    <property type="project" value="TreeGrafter"/>
</dbReference>
<evidence type="ECO:0000259" key="2">
    <source>
        <dbReference type="Pfam" id="PF07687"/>
    </source>
</evidence>
<dbReference type="FunFam" id="3.30.70.360:FF:000004">
    <property type="entry name" value="Peptidase M20 domain-containing protein 2"/>
    <property type="match status" value="1"/>
</dbReference>
<dbReference type="InterPro" id="IPR017439">
    <property type="entry name" value="Amidohydrolase"/>
</dbReference>
<dbReference type="EMBL" id="WIUZ02000012">
    <property type="protein sequence ID" value="KAF9782194.1"/>
    <property type="molecule type" value="Genomic_DNA"/>
</dbReference>
<dbReference type="Pfam" id="PF01546">
    <property type="entry name" value="Peptidase_M20"/>
    <property type="match status" value="1"/>
</dbReference>
<evidence type="ECO:0000313" key="4">
    <source>
        <dbReference type="Proteomes" id="UP000736335"/>
    </source>
</evidence>
<proteinExistence type="inferred from homology"/>
<dbReference type="NCBIfam" id="TIGR01891">
    <property type="entry name" value="amidohydrolases"/>
    <property type="match status" value="1"/>
</dbReference>
<dbReference type="PANTHER" id="PTHR30575">
    <property type="entry name" value="PEPTIDASE M20"/>
    <property type="match status" value="1"/>
</dbReference>
<dbReference type="CDD" id="cd05672">
    <property type="entry name" value="M20_ACY1L2-like"/>
    <property type="match status" value="1"/>
</dbReference>
<sequence>MIIPSPTIKPAPEVQAGCWSGFKQSIFKKKPTPIPKLPAGGLVVDQSNAQPQLPEYTYATSCDFCGNGDHNRSANWWPADKPPSYSPMGANEIFRPDVMRTIEETLSNLNSELRELSLKIHDHPELGFQEKYAHDTLTQFMTSKGWEITKHYLGLETAWRAEFTVGHGGRTLGVNSEMDALPGIGHACGHNLIAIAGVGVALAVKTALEKHCVPGKVVLLGTPAEEGGGGKIMLIERGGYKDMDACVMCHPGPGPSGSIGTGPSLAVQPIQVEYFGHTAHASAAPWDAINAMDAAFLAYSNVSVLRQQMKPDHRVHGIVEGRDWAPNIIPDYAKMRWFIRAPTGAQLKVWRDRVVKCFEGAAHATGCKYTITYGQLMYDLVQNPVLSEELVSTLHNRYGMVGTPAEGAIGGSTDFGNVTYELPSIHPSFAIPTQPGGGNHTIGFTRAARTEEAHEETLRVAKGLALVGFRVINDDKFFYKVKDSFNPHKQI</sequence>
<gene>
    <name evidence="3" type="ORF">BJ322DRAFT_1111077</name>
</gene>
<protein>
    <recommendedName>
        <fullName evidence="2">Peptidase M20 dimerisation domain-containing protein</fullName>
    </recommendedName>
</protein>
<name>A0A9P6H9S3_9AGAM</name>
<dbReference type="AlphaFoldDB" id="A0A9P6H9S3"/>
<evidence type="ECO:0000313" key="3">
    <source>
        <dbReference type="EMBL" id="KAF9782194.1"/>
    </source>
</evidence>
<dbReference type="OrthoDB" id="6119954at2759"/>
<dbReference type="Pfam" id="PF07687">
    <property type="entry name" value="M20_dimer"/>
    <property type="match status" value="1"/>
</dbReference>
<keyword evidence="4" id="KW-1185">Reference proteome</keyword>
<dbReference type="PANTHER" id="PTHR30575:SF0">
    <property type="entry name" value="XAA-ARG DIPEPTIDASE"/>
    <property type="match status" value="1"/>
</dbReference>
<comment type="caution">
    <text evidence="3">The sequence shown here is derived from an EMBL/GenBank/DDBJ whole genome shotgun (WGS) entry which is preliminary data.</text>
</comment>
<accession>A0A9P6H9S3</accession>
<organism evidence="3 4">
    <name type="scientific">Thelephora terrestris</name>
    <dbReference type="NCBI Taxonomy" id="56493"/>
    <lineage>
        <taxon>Eukaryota</taxon>
        <taxon>Fungi</taxon>
        <taxon>Dikarya</taxon>
        <taxon>Basidiomycota</taxon>
        <taxon>Agaricomycotina</taxon>
        <taxon>Agaricomycetes</taxon>
        <taxon>Thelephorales</taxon>
        <taxon>Thelephoraceae</taxon>
        <taxon>Thelephora</taxon>
    </lineage>
</organism>
<reference evidence="3" key="1">
    <citation type="journal article" date="2020" name="Nat. Commun.">
        <title>Large-scale genome sequencing of mycorrhizal fungi provides insights into the early evolution of symbiotic traits.</title>
        <authorList>
            <person name="Miyauchi S."/>
            <person name="Kiss E."/>
            <person name="Kuo A."/>
            <person name="Drula E."/>
            <person name="Kohler A."/>
            <person name="Sanchez-Garcia M."/>
            <person name="Morin E."/>
            <person name="Andreopoulos B."/>
            <person name="Barry K.W."/>
            <person name="Bonito G."/>
            <person name="Buee M."/>
            <person name="Carver A."/>
            <person name="Chen C."/>
            <person name="Cichocki N."/>
            <person name="Clum A."/>
            <person name="Culley D."/>
            <person name="Crous P.W."/>
            <person name="Fauchery L."/>
            <person name="Girlanda M."/>
            <person name="Hayes R.D."/>
            <person name="Keri Z."/>
            <person name="LaButti K."/>
            <person name="Lipzen A."/>
            <person name="Lombard V."/>
            <person name="Magnuson J."/>
            <person name="Maillard F."/>
            <person name="Murat C."/>
            <person name="Nolan M."/>
            <person name="Ohm R.A."/>
            <person name="Pangilinan J."/>
            <person name="Pereira M.F."/>
            <person name="Perotto S."/>
            <person name="Peter M."/>
            <person name="Pfister S."/>
            <person name="Riley R."/>
            <person name="Sitrit Y."/>
            <person name="Stielow J.B."/>
            <person name="Szollosi G."/>
            <person name="Zifcakova L."/>
            <person name="Stursova M."/>
            <person name="Spatafora J.W."/>
            <person name="Tedersoo L."/>
            <person name="Vaario L.M."/>
            <person name="Yamada A."/>
            <person name="Yan M."/>
            <person name="Wang P."/>
            <person name="Xu J."/>
            <person name="Bruns T."/>
            <person name="Baldrian P."/>
            <person name="Vilgalys R."/>
            <person name="Dunand C."/>
            <person name="Henrissat B."/>
            <person name="Grigoriev I.V."/>
            <person name="Hibbett D."/>
            <person name="Nagy L.G."/>
            <person name="Martin F.M."/>
        </authorList>
    </citation>
    <scope>NUCLEOTIDE SEQUENCE</scope>
    <source>
        <strain evidence="3">UH-Tt-Lm1</strain>
    </source>
</reference>
<reference evidence="3" key="2">
    <citation type="submission" date="2020-11" db="EMBL/GenBank/DDBJ databases">
        <authorList>
            <consortium name="DOE Joint Genome Institute"/>
            <person name="Kuo A."/>
            <person name="Miyauchi S."/>
            <person name="Kiss E."/>
            <person name="Drula E."/>
            <person name="Kohler A."/>
            <person name="Sanchez-Garcia M."/>
            <person name="Andreopoulos B."/>
            <person name="Barry K.W."/>
            <person name="Bonito G."/>
            <person name="Buee M."/>
            <person name="Carver A."/>
            <person name="Chen C."/>
            <person name="Cichocki N."/>
            <person name="Clum A."/>
            <person name="Culley D."/>
            <person name="Crous P.W."/>
            <person name="Fauchery L."/>
            <person name="Girlanda M."/>
            <person name="Hayes R."/>
            <person name="Keri Z."/>
            <person name="Labutti K."/>
            <person name="Lipzen A."/>
            <person name="Lombard V."/>
            <person name="Magnuson J."/>
            <person name="Maillard F."/>
            <person name="Morin E."/>
            <person name="Murat C."/>
            <person name="Nolan M."/>
            <person name="Ohm R."/>
            <person name="Pangilinan J."/>
            <person name="Pereira M."/>
            <person name="Perotto S."/>
            <person name="Peter M."/>
            <person name="Riley R."/>
            <person name="Sitrit Y."/>
            <person name="Stielow B."/>
            <person name="Szollosi G."/>
            <person name="Zifcakova L."/>
            <person name="Stursova M."/>
            <person name="Spatafora J.W."/>
            <person name="Tedersoo L."/>
            <person name="Vaario L.-M."/>
            <person name="Yamada A."/>
            <person name="Yan M."/>
            <person name="Wang P."/>
            <person name="Xu J."/>
            <person name="Bruns T."/>
            <person name="Baldrian P."/>
            <person name="Vilgalys R."/>
            <person name="Henrissat B."/>
            <person name="Grigoriev I.V."/>
            <person name="Hibbett D."/>
            <person name="Nagy L.G."/>
            <person name="Martin F.M."/>
        </authorList>
    </citation>
    <scope>NUCLEOTIDE SEQUENCE</scope>
    <source>
        <strain evidence="3">UH-Tt-Lm1</strain>
    </source>
</reference>
<comment type="similarity">
    <text evidence="1">Belongs to the peptidase M20A family.</text>
</comment>